<evidence type="ECO:0000256" key="14">
    <source>
        <dbReference type="SAM" id="SignalP"/>
    </source>
</evidence>
<evidence type="ECO:0000259" key="15">
    <source>
        <dbReference type="PROSITE" id="PS50853"/>
    </source>
</evidence>
<keyword evidence="3 14" id="KW-0732">Signal</keyword>
<proteinExistence type="predicted"/>
<reference evidence="16" key="1">
    <citation type="submission" date="2019-10" db="EMBL/GenBank/DDBJ databases">
        <title>The sequence and de novo assembly of the wild yak genome.</title>
        <authorList>
            <person name="Liu Y."/>
        </authorList>
    </citation>
    <scope>NUCLEOTIDE SEQUENCE [LARGE SCALE GENOMIC DNA]</scope>
    <source>
        <strain evidence="16">WY2019</strain>
    </source>
</reference>
<evidence type="ECO:0000256" key="1">
    <source>
        <dbReference type="ARBA" id="ARBA00004479"/>
    </source>
</evidence>
<keyword evidence="9" id="KW-0325">Glycoprotein</keyword>
<evidence type="ECO:0000256" key="2">
    <source>
        <dbReference type="ARBA" id="ARBA00022692"/>
    </source>
</evidence>
<dbReference type="AlphaFoldDB" id="A0A6B0RUE0"/>
<dbReference type="Pfam" id="PF09240">
    <property type="entry name" value="IL6Ra-bind"/>
    <property type="match status" value="1"/>
</dbReference>
<protein>
    <recommendedName>
        <fullName evidence="12">Interleukin-5 receptor subunit alpha</fullName>
    </recommendedName>
</protein>
<feature type="transmembrane region" description="Helical" evidence="13">
    <location>
        <begin position="342"/>
        <end position="362"/>
    </location>
</feature>
<evidence type="ECO:0000256" key="7">
    <source>
        <dbReference type="ARBA" id="ARBA00023157"/>
    </source>
</evidence>
<accession>A0A6B0RUE0</accession>
<dbReference type="Proteomes" id="UP000322234">
    <property type="component" value="Unassembled WGS sequence"/>
</dbReference>
<feature type="domain" description="Fibronectin type-III" evidence="15">
    <location>
        <begin position="29"/>
        <end position="118"/>
    </location>
</feature>
<name>A0A6B0RUE0_9CETA</name>
<evidence type="ECO:0000256" key="6">
    <source>
        <dbReference type="ARBA" id="ARBA00023136"/>
    </source>
</evidence>
<gene>
    <name evidence="16" type="ORF">E5288_WYG013228</name>
</gene>
<dbReference type="FunFam" id="2.60.40.10:FF:000755">
    <property type="entry name" value="Interleukin 5 receptor subunit alpha"/>
    <property type="match status" value="1"/>
</dbReference>
<dbReference type="PANTHER" id="PTHR23037">
    <property type="entry name" value="CYTOKINE RECEPTOR"/>
    <property type="match status" value="1"/>
</dbReference>
<dbReference type="Gene3D" id="2.60.40.10">
    <property type="entry name" value="Immunoglobulins"/>
    <property type="match status" value="3"/>
</dbReference>
<dbReference type="EMBL" id="VBQZ03000066">
    <property type="protein sequence ID" value="MXQ90883.1"/>
    <property type="molecule type" value="Genomic_DNA"/>
</dbReference>
<dbReference type="InterPro" id="IPR013783">
    <property type="entry name" value="Ig-like_fold"/>
</dbReference>
<evidence type="ECO:0000256" key="3">
    <source>
        <dbReference type="ARBA" id="ARBA00022729"/>
    </source>
</evidence>
<dbReference type="InterPro" id="IPR003532">
    <property type="entry name" value="Short_hematopoietin_rcpt_2_CS"/>
</dbReference>
<keyword evidence="2 13" id="KW-0812">Transmembrane</keyword>
<dbReference type="InterPro" id="IPR003961">
    <property type="entry name" value="FN3_dom"/>
</dbReference>
<sequence>MAPELLILLGAAVILQADLLPDKKFLLLPPVNFTIKAVNLAQVLLRWEPNPDQEQSNIQLGYHVKINAPQEEDYETRNTERNLITILHKGFSASVRTVPWNDHSLQASSWVSAELKAPTGKAGSPGTEIVNLTCTTNTKADNYTHLRPYQVSLHCTWLVGKDAPDDTQYFLYYRYRSWIEECQEYSKDVLQRNVACWFPRTFINSKGRDYLAVYVNGSSKEAAIKPFDQLFALHAIDRVNSPANVTAEIKGTCLSIHWEKPVSAFPSHCFDYEVKIYNAKKGYFQTEKMTTNTLITIIDDVSKYYIQVRAAVSPVCRATGLWSEWSRPIYVGKDDQKPWTEWFLIAVMMTICFILLIFSLICRMNACPNLVGLPSPGQLEPLLRTELPGASTTPSAHVTHVPYFNVPMASFPHKDVEDKAYKATRLPTAKQENHRDTIQLY</sequence>
<keyword evidence="7" id="KW-1015">Disulfide bond</keyword>
<keyword evidence="4" id="KW-0677">Repeat</keyword>
<evidence type="ECO:0000256" key="11">
    <source>
        <dbReference type="ARBA" id="ARBA00061948"/>
    </source>
</evidence>
<organism evidence="16 17">
    <name type="scientific">Bos mutus</name>
    <name type="common">wild yak</name>
    <dbReference type="NCBI Taxonomy" id="72004"/>
    <lineage>
        <taxon>Eukaryota</taxon>
        <taxon>Metazoa</taxon>
        <taxon>Chordata</taxon>
        <taxon>Craniata</taxon>
        <taxon>Vertebrata</taxon>
        <taxon>Euteleostomi</taxon>
        <taxon>Mammalia</taxon>
        <taxon>Eutheria</taxon>
        <taxon>Laurasiatheria</taxon>
        <taxon>Artiodactyla</taxon>
        <taxon>Ruminantia</taxon>
        <taxon>Pecora</taxon>
        <taxon>Bovidae</taxon>
        <taxon>Bovinae</taxon>
        <taxon>Bos</taxon>
    </lineage>
</organism>
<evidence type="ECO:0000256" key="10">
    <source>
        <dbReference type="ARBA" id="ARBA00057788"/>
    </source>
</evidence>
<comment type="subcellular location">
    <subcellularLocation>
        <location evidence="1">Membrane</location>
        <topology evidence="1">Single-pass type I membrane protein</topology>
    </subcellularLocation>
</comment>
<dbReference type="FunFam" id="2.60.40.10:FF:000741">
    <property type="entry name" value="Interleukin 5 receptor subunit alpha"/>
    <property type="match status" value="1"/>
</dbReference>
<feature type="chain" id="PRO_5025610626" description="Interleukin-5 receptor subunit alpha" evidence="14">
    <location>
        <begin position="18"/>
        <end position="441"/>
    </location>
</feature>
<dbReference type="GO" id="GO:0009897">
    <property type="term" value="C:external side of plasma membrane"/>
    <property type="evidence" value="ECO:0007669"/>
    <property type="project" value="TreeGrafter"/>
</dbReference>
<keyword evidence="8" id="KW-0675">Receptor</keyword>
<evidence type="ECO:0000256" key="13">
    <source>
        <dbReference type="SAM" id="Phobius"/>
    </source>
</evidence>
<dbReference type="PROSITE" id="PS50853">
    <property type="entry name" value="FN3"/>
    <property type="match status" value="1"/>
</dbReference>
<dbReference type="PROSITE" id="PS01356">
    <property type="entry name" value="HEMATOPO_REC_S_F2"/>
    <property type="match status" value="1"/>
</dbReference>
<keyword evidence="6 13" id="KW-0472">Membrane</keyword>
<dbReference type="GO" id="GO:0004896">
    <property type="term" value="F:cytokine receptor activity"/>
    <property type="evidence" value="ECO:0007669"/>
    <property type="project" value="InterPro"/>
</dbReference>
<dbReference type="PANTHER" id="PTHR23037:SF46">
    <property type="entry name" value="INTERLEUKIN 5 RECEPTOR SUBUNIT ALPHA"/>
    <property type="match status" value="1"/>
</dbReference>
<evidence type="ECO:0000313" key="16">
    <source>
        <dbReference type="EMBL" id="MXQ90883.1"/>
    </source>
</evidence>
<keyword evidence="5 13" id="KW-1133">Transmembrane helix</keyword>
<evidence type="ECO:0000313" key="17">
    <source>
        <dbReference type="Proteomes" id="UP000322234"/>
    </source>
</evidence>
<comment type="caution">
    <text evidence="16">The sequence shown here is derived from an EMBL/GenBank/DDBJ whole genome shotgun (WGS) entry which is preliminary data.</text>
</comment>
<feature type="signal peptide" evidence="14">
    <location>
        <begin position="1"/>
        <end position="17"/>
    </location>
</feature>
<dbReference type="InterPro" id="IPR015321">
    <property type="entry name" value="TypeI_recpt_CBD"/>
</dbReference>
<evidence type="ECO:0000256" key="4">
    <source>
        <dbReference type="ARBA" id="ARBA00022737"/>
    </source>
</evidence>
<dbReference type="InterPro" id="IPR036116">
    <property type="entry name" value="FN3_sf"/>
</dbReference>
<evidence type="ECO:0000256" key="12">
    <source>
        <dbReference type="ARBA" id="ARBA00067677"/>
    </source>
</evidence>
<dbReference type="FunFam" id="2.60.40.10:FF:000818">
    <property type="entry name" value="Interleukin 5 receptor subunit alpha"/>
    <property type="match status" value="1"/>
</dbReference>
<dbReference type="SUPFAM" id="SSF49265">
    <property type="entry name" value="Fibronectin type III"/>
    <property type="match status" value="3"/>
</dbReference>
<evidence type="ECO:0000256" key="5">
    <source>
        <dbReference type="ARBA" id="ARBA00022989"/>
    </source>
</evidence>
<comment type="subunit">
    <text evidence="11">Interacts with IL5. Interacts with CSF2RB. Interacts with JAK2. Interacts with SDCBP.</text>
</comment>
<keyword evidence="17" id="KW-1185">Reference proteome</keyword>
<evidence type="ECO:0000256" key="8">
    <source>
        <dbReference type="ARBA" id="ARBA00023170"/>
    </source>
</evidence>
<comment type="function">
    <text evidence="10">Cell surface receptor that plays an important role in the survival, differentiation, and chemotaxis of eosinophils. Acts by forming a heterodimeric receptor with CSF2RB subunit and subsequently binding to interleukin-5. In unstimulated conditions, interacts constitutively with JAK2. Heterodimeric receptor activation leads to JAK2 stimulation and subsequent activation of the JAK-STAT pathway.</text>
</comment>
<evidence type="ECO:0000256" key="9">
    <source>
        <dbReference type="ARBA" id="ARBA00023180"/>
    </source>
</evidence>